<dbReference type="PANTHER" id="PTHR32178">
    <property type="entry name" value="FAM187"/>
    <property type="match status" value="1"/>
</dbReference>
<gene>
    <name evidence="11" type="primary">FAM187B</name>
</gene>
<keyword evidence="7" id="KW-0325">Glycoprotein</keyword>
<evidence type="ECO:0000256" key="8">
    <source>
        <dbReference type="SAM" id="Phobius"/>
    </source>
</evidence>
<dbReference type="Ensembl" id="ENSOCUT00000007129.3">
    <property type="protein sequence ID" value="ENSOCUP00000006163.3"/>
    <property type="gene ID" value="ENSOCUG00000007131.3"/>
</dbReference>
<dbReference type="SUPFAM" id="SSF48726">
    <property type="entry name" value="Immunoglobulin"/>
    <property type="match status" value="1"/>
</dbReference>
<dbReference type="InterPro" id="IPR036179">
    <property type="entry name" value="Ig-like_dom_sf"/>
</dbReference>
<evidence type="ECO:0000256" key="2">
    <source>
        <dbReference type="ARBA" id="ARBA00008727"/>
    </source>
</evidence>
<proteinExistence type="inferred from homology"/>
<evidence type="ECO:0000313" key="11">
    <source>
        <dbReference type="Ensembl" id="ENSOCUP00000006163.3"/>
    </source>
</evidence>
<evidence type="ECO:0000256" key="3">
    <source>
        <dbReference type="ARBA" id="ARBA00022692"/>
    </source>
</evidence>
<keyword evidence="4 9" id="KW-0732">Signal</keyword>
<evidence type="ECO:0000256" key="9">
    <source>
        <dbReference type="SAM" id="SignalP"/>
    </source>
</evidence>
<dbReference type="PANTHER" id="PTHR32178:SF8">
    <property type="entry name" value="PROTEIN FAM187B"/>
    <property type="match status" value="1"/>
</dbReference>
<feature type="transmembrane region" description="Helical" evidence="8">
    <location>
        <begin position="326"/>
        <end position="349"/>
    </location>
</feature>
<feature type="chain" id="PRO_5023833558" evidence="9">
    <location>
        <begin position="18"/>
        <end position="364"/>
    </location>
</feature>
<dbReference type="Proteomes" id="UP000001811">
    <property type="component" value="Unplaced"/>
</dbReference>
<name>G1SSE6_RABIT</name>
<dbReference type="HOGENOM" id="CLU_054403_0_0_1"/>
<evidence type="ECO:0000259" key="10">
    <source>
        <dbReference type="PROSITE" id="PS50835"/>
    </source>
</evidence>
<evidence type="ECO:0000256" key="6">
    <source>
        <dbReference type="ARBA" id="ARBA00023136"/>
    </source>
</evidence>
<feature type="domain" description="Ig-like" evidence="10">
    <location>
        <begin position="206"/>
        <end position="287"/>
    </location>
</feature>
<keyword evidence="5 8" id="KW-1133">Transmembrane helix</keyword>
<comment type="similarity">
    <text evidence="2">Belongs to the FAM187 family.</text>
</comment>
<dbReference type="AlphaFoldDB" id="G1SSE6"/>
<dbReference type="STRING" id="9986.ENSOCUP00000006163"/>
<dbReference type="PaxDb" id="9986-ENSOCUP00000006163"/>
<dbReference type="PROSITE" id="PS50835">
    <property type="entry name" value="IG_LIKE"/>
    <property type="match status" value="1"/>
</dbReference>
<dbReference type="Bgee" id="ENSOCUG00000007131">
    <property type="expression patterns" value="Expressed in testis and 11 other cell types or tissues"/>
</dbReference>
<evidence type="ECO:0000256" key="4">
    <source>
        <dbReference type="ARBA" id="ARBA00022729"/>
    </source>
</evidence>
<protein>
    <submittedName>
        <fullName evidence="11">Family with sequence similarity 187 member B</fullName>
    </submittedName>
</protein>
<organism evidence="11 12">
    <name type="scientific">Oryctolagus cuniculus</name>
    <name type="common">Rabbit</name>
    <dbReference type="NCBI Taxonomy" id="9986"/>
    <lineage>
        <taxon>Eukaryota</taxon>
        <taxon>Metazoa</taxon>
        <taxon>Chordata</taxon>
        <taxon>Craniata</taxon>
        <taxon>Vertebrata</taxon>
        <taxon>Euteleostomi</taxon>
        <taxon>Mammalia</taxon>
        <taxon>Eutheria</taxon>
        <taxon>Euarchontoglires</taxon>
        <taxon>Glires</taxon>
        <taxon>Lagomorpha</taxon>
        <taxon>Leporidae</taxon>
        <taxon>Oryctolagus</taxon>
    </lineage>
</organism>
<dbReference type="InParanoid" id="G1SSE6"/>
<accession>G1SSE6</accession>
<reference evidence="11" key="3">
    <citation type="submission" date="2025-09" db="UniProtKB">
        <authorList>
            <consortium name="Ensembl"/>
        </authorList>
    </citation>
    <scope>IDENTIFICATION</scope>
    <source>
        <strain evidence="11">Thorbecke</strain>
    </source>
</reference>
<evidence type="ECO:0000256" key="1">
    <source>
        <dbReference type="ARBA" id="ARBA00004479"/>
    </source>
</evidence>
<sequence length="364" mass="41080">MLTTWHLLLGFTVPVLGHYVSVTCPPGKVCQQALLSGSTVLLHCNISGARWYHFFMMTSSSNVSIIPNVNVMPGGSIVITKALPSQTGIYYCRDKNNRQVTRYEIDFQDVSKLHLTHRGLGQRPLQNETLILGHKERVFTQWEPWQDCNRCKKPGERKRVGYCYIEVPLEKPVPCWLYLGAIKIMSNRMRPELQVEDCQVQCVPEPSSNMNFIIFDNYRLNEGSGSTWLTCPLASIYRPVVWELDDRPLTWKGQLSGQDVSTFLDPSTGGQQLQIFKSAIYKCFVQQEFIARFNAQGNQDALGALQDKIKAEEALQGQPGPTLRRLALTLLVGTVLAAATLLLLLLRLLRASRGKRSRQTLLVK</sequence>
<reference evidence="11 12" key="1">
    <citation type="journal article" date="2011" name="Nature">
        <title>A high-resolution map of human evolutionary constraint using 29 mammals.</title>
        <authorList>
            <person name="Lindblad-Toh K."/>
            <person name="Garber M."/>
            <person name="Zuk O."/>
            <person name="Lin M.F."/>
            <person name="Parker B.J."/>
            <person name="Washietl S."/>
            <person name="Kheradpour P."/>
            <person name="Ernst J."/>
            <person name="Jordan G."/>
            <person name="Mauceli E."/>
            <person name="Ward L.D."/>
            <person name="Lowe C.B."/>
            <person name="Holloway A.K."/>
            <person name="Clamp M."/>
            <person name="Gnerre S."/>
            <person name="Alfoldi J."/>
            <person name="Beal K."/>
            <person name="Chang J."/>
            <person name="Clawson H."/>
            <person name="Cuff J."/>
            <person name="Di Palma F."/>
            <person name="Fitzgerald S."/>
            <person name="Flicek P."/>
            <person name="Guttman M."/>
            <person name="Hubisz M.J."/>
            <person name="Jaffe D.B."/>
            <person name="Jungreis I."/>
            <person name="Kent W.J."/>
            <person name="Kostka D."/>
            <person name="Lara M."/>
            <person name="Martins A.L."/>
            <person name="Massingham T."/>
            <person name="Moltke I."/>
            <person name="Raney B.J."/>
            <person name="Rasmussen M.D."/>
            <person name="Robinson J."/>
            <person name="Stark A."/>
            <person name="Vilella A.J."/>
            <person name="Wen J."/>
            <person name="Xie X."/>
            <person name="Zody M.C."/>
            <person name="Baldwin J."/>
            <person name="Bloom T."/>
            <person name="Chin C.W."/>
            <person name="Heiman D."/>
            <person name="Nicol R."/>
            <person name="Nusbaum C."/>
            <person name="Young S."/>
            <person name="Wilkinson J."/>
            <person name="Worley K.C."/>
            <person name="Kovar C.L."/>
            <person name="Muzny D.M."/>
            <person name="Gibbs R.A."/>
            <person name="Cree A."/>
            <person name="Dihn H.H."/>
            <person name="Fowler G."/>
            <person name="Jhangiani S."/>
            <person name="Joshi V."/>
            <person name="Lee S."/>
            <person name="Lewis L.R."/>
            <person name="Nazareth L.V."/>
            <person name="Okwuonu G."/>
            <person name="Santibanez J."/>
            <person name="Warren W.C."/>
            <person name="Mardis E.R."/>
            <person name="Weinstock G.M."/>
            <person name="Wilson R.K."/>
            <person name="Delehaunty K."/>
            <person name="Dooling D."/>
            <person name="Fronik C."/>
            <person name="Fulton L."/>
            <person name="Fulton B."/>
            <person name="Graves T."/>
            <person name="Minx P."/>
            <person name="Sodergren E."/>
            <person name="Birney E."/>
            <person name="Margulies E.H."/>
            <person name="Herrero J."/>
            <person name="Green E.D."/>
            <person name="Haussler D."/>
            <person name="Siepel A."/>
            <person name="Goldman N."/>
            <person name="Pollard K.S."/>
            <person name="Pedersen J.S."/>
            <person name="Lander E.S."/>
            <person name="Kellis M."/>
        </authorList>
    </citation>
    <scope>NUCLEOTIDE SEQUENCE [LARGE SCALE GENOMIC DNA]</scope>
    <source>
        <strain evidence="12">Thorbecke</strain>
    </source>
</reference>
<comment type="subcellular location">
    <subcellularLocation>
        <location evidence="1">Membrane</location>
        <topology evidence="1">Single-pass type I membrane protein</topology>
    </subcellularLocation>
</comment>
<dbReference type="Gene3D" id="2.60.40.10">
    <property type="entry name" value="Immunoglobulins"/>
    <property type="match status" value="1"/>
</dbReference>
<keyword evidence="3 8" id="KW-0812">Transmembrane</keyword>
<keyword evidence="6 8" id="KW-0472">Membrane</keyword>
<feature type="signal peptide" evidence="9">
    <location>
        <begin position="1"/>
        <end position="17"/>
    </location>
</feature>
<evidence type="ECO:0000313" key="12">
    <source>
        <dbReference type="Proteomes" id="UP000001811"/>
    </source>
</evidence>
<keyword evidence="12" id="KW-1185">Reference proteome</keyword>
<dbReference type="InterPro" id="IPR013783">
    <property type="entry name" value="Ig-like_fold"/>
</dbReference>
<dbReference type="InterPro" id="IPR007110">
    <property type="entry name" value="Ig-like_dom"/>
</dbReference>
<dbReference type="GO" id="GO:0016020">
    <property type="term" value="C:membrane"/>
    <property type="evidence" value="ECO:0007669"/>
    <property type="project" value="UniProtKB-SubCell"/>
</dbReference>
<dbReference type="GeneTree" id="ENSGT00530000063991"/>
<dbReference type="InterPro" id="IPR039311">
    <property type="entry name" value="FAM187A/B"/>
</dbReference>
<evidence type="ECO:0000256" key="5">
    <source>
        <dbReference type="ARBA" id="ARBA00022989"/>
    </source>
</evidence>
<dbReference type="eggNOG" id="ENOG502S0YJ">
    <property type="taxonomic scope" value="Eukaryota"/>
</dbReference>
<evidence type="ECO:0000256" key="7">
    <source>
        <dbReference type="ARBA" id="ARBA00023180"/>
    </source>
</evidence>
<reference evidence="11" key="2">
    <citation type="submission" date="2025-08" db="UniProtKB">
        <authorList>
            <consortium name="Ensembl"/>
        </authorList>
    </citation>
    <scope>IDENTIFICATION</scope>
    <source>
        <strain evidence="11">Thorbecke</strain>
    </source>
</reference>